<proteinExistence type="predicted"/>
<dbReference type="HOGENOM" id="CLU_007128_1_0_1"/>
<feature type="region of interest" description="Disordered" evidence="1">
    <location>
        <begin position="137"/>
        <end position="160"/>
    </location>
</feature>
<reference evidence="3" key="1">
    <citation type="submission" date="2015-01" db="EMBL/GenBank/DDBJ databases">
        <title>The Genome Sequence of Cryptococcus gattii CA1280.</title>
        <authorList>
            <consortium name="The Broad Institute Genomics Platform"/>
            <person name="Cuomo C."/>
            <person name="Litvintseva A."/>
            <person name="Chen Y."/>
            <person name="Heitman J."/>
            <person name="Sun S."/>
            <person name="Springer D."/>
            <person name="Dromer F."/>
            <person name="Young S."/>
            <person name="Zeng Q."/>
            <person name="Gargeya S."/>
            <person name="Abouelleil A."/>
            <person name="Alvarado L."/>
            <person name="Chapman S.B."/>
            <person name="Gainer-Dewar J."/>
            <person name="Goldberg J."/>
            <person name="Griggs A."/>
            <person name="Gujja S."/>
            <person name="Hansen M."/>
            <person name="Howarth C."/>
            <person name="Imamovic A."/>
            <person name="Larimer J."/>
            <person name="Murphy C."/>
            <person name="Naylor J."/>
            <person name="Pearson M."/>
            <person name="Priest M."/>
            <person name="Roberts A."/>
            <person name="Saif S."/>
            <person name="Shea T."/>
            <person name="Sykes S."/>
            <person name="Wortman J."/>
            <person name="Nusbaum C."/>
            <person name="Birren B."/>
        </authorList>
    </citation>
    <scope>NUCLEOTIDE SEQUENCE [LARGE SCALE GENOMIC DNA]</scope>
    <source>
        <strain evidence="3">CA1280</strain>
    </source>
</reference>
<name>A0A0D0TCV4_CRYGA</name>
<dbReference type="Gene3D" id="2.120.10.10">
    <property type="match status" value="1"/>
</dbReference>
<accession>A0A0D0TCV4</accession>
<gene>
    <name evidence="3" type="ORF">I312_06784</name>
</gene>
<dbReference type="SUPFAM" id="SSF50939">
    <property type="entry name" value="Sialidases"/>
    <property type="match status" value="1"/>
</dbReference>
<evidence type="ECO:0000259" key="2">
    <source>
        <dbReference type="Pfam" id="PF13088"/>
    </source>
</evidence>
<feature type="region of interest" description="Disordered" evidence="1">
    <location>
        <begin position="176"/>
        <end position="206"/>
    </location>
</feature>
<dbReference type="EMBL" id="KN848033">
    <property type="protein sequence ID" value="KIR44012.1"/>
    <property type="molecule type" value="Genomic_DNA"/>
</dbReference>
<evidence type="ECO:0000256" key="1">
    <source>
        <dbReference type="SAM" id="MobiDB-lite"/>
    </source>
</evidence>
<dbReference type="InterPro" id="IPR011040">
    <property type="entry name" value="Sialidase"/>
</dbReference>
<dbReference type="OrthoDB" id="504663at2759"/>
<dbReference type="CDD" id="cd15482">
    <property type="entry name" value="Sialidase_non-viral"/>
    <property type="match status" value="1"/>
</dbReference>
<dbReference type="PANTHER" id="PTHR43752">
    <property type="entry name" value="BNR/ASP-BOX REPEAT FAMILY PROTEIN"/>
    <property type="match status" value="1"/>
</dbReference>
<organism evidence="3">
    <name type="scientific">Cryptococcus bacillisporus CA1280</name>
    <dbReference type="NCBI Taxonomy" id="1296109"/>
    <lineage>
        <taxon>Eukaryota</taxon>
        <taxon>Fungi</taxon>
        <taxon>Dikarya</taxon>
        <taxon>Basidiomycota</taxon>
        <taxon>Agaricomycotina</taxon>
        <taxon>Tremellomycetes</taxon>
        <taxon>Tremellales</taxon>
        <taxon>Cryptococcaceae</taxon>
        <taxon>Cryptococcus</taxon>
        <taxon>Cryptococcus gattii species complex</taxon>
    </lineage>
</organism>
<protein>
    <submittedName>
        <fullName evidence="3">BNR/Asp-box repeat family protein</fullName>
    </submittedName>
</protein>
<evidence type="ECO:0000313" key="3">
    <source>
        <dbReference type="EMBL" id="KIR44012.1"/>
    </source>
</evidence>
<dbReference type="PANTHER" id="PTHR43752:SF2">
    <property type="entry name" value="BNR_ASP-BOX REPEAT FAMILY PROTEIN"/>
    <property type="match status" value="1"/>
</dbReference>
<sequence length="394" mass="43452">MSAENAPKVPTYAECVRTDKPALVTREFVSKDDERAPSIHCTNIAVAGGVRYSTWFGGSKEGATDNQIWFSKNADGKWTEPRAIAGNREGEDVVYWNPVLFIPDRSQPKTIHVFFKKHTPIPVWVTFWMDSDDGGDTWSEPRELVPGPDGARGRGPQKNPPIVLSNGDWLSAGSYEVTNPPGSEAAGDSWADVAPKPGPGDDFKQGDKWVRSKLIELPSDRGKSDGGFPGEGVIQPGIWESKDQPGHCHMMMRSSVGCVIQADSVDYGRTWGPAFRTSLPNNNSGLCITTLRDGRVVWAGNYQTQNWGPRTPLCLAISEDDGKTWKLWATLEDAPPPEDFKRVIALETGIVNDGRSEFSYPCLIPTENDDEGGVWMSWTWQRRGIMTARIVDGN</sequence>
<dbReference type="Pfam" id="PF13088">
    <property type="entry name" value="BNR_2"/>
    <property type="match status" value="1"/>
</dbReference>
<feature type="domain" description="Sialidase" evidence="2">
    <location>
        <begin position="53"/>
        <end position="368"/>
    </location>
</feature>
<dbReference type="InterPro" id="IPR036278">
    <property type="entry name" value="Sialidase_sf"/>
</dbReference>
<dbReference type="AlphaFoldDB" id="A0A0D0TCV4"/>